<dbReference type="SUPFAM" id="SSF100950">
    <property type="entry name" value="NagB/RpiA/CoA transferase-like"/>
    <property type="match status" value="1"/>
</dbReference>
<dbReference type="GO" id="GO:0030246">
    <property type="term" value="F:carbohydrate binding"/>
    <property type="evidence" value="ECO:0007669"/>
    <property type="project" value="InterPro"/>
</dbReference>
<feature type="domain" description="Sugar-binding" evidence="5">
    <location>
        <begin position="63"/>
        <end position="316"/>
    </location>
</feature>
<evidence type="ECO:0000313" key="7">
    <source>
        <dbReference type="Proteomes" id="UP000782610"/>
    </source>
</evidence>
<name>A0A933L401_9HYPH</name>
<dbReference type="InterPro" id="IPR037171">
    <property type="entry name" value="NagB/RpiA_transferase-like"/>
</dbReference>
<dbReference type="PANTHER" id="PTHR34294">
    <property type="entry name" value="TRANSCRIPTIONAL REGULATOR-RELATED"/>
    <property type="match status" value="1"/>
</dbReference>
<evidence type="ECO:0000256" key="1">
    <source>
        <dbReference type="ARBA" id="ARBA00010466"/>
    </source>
</evidence>
<comment type="caution">
    <text evidence="6">The sequence shown here is derived from an EMBL/GenBank/DDBJ whole genome shotgun (WGS) entry which is preliminary data.</text>
</comment>
<evidence type="ECO:0000256" key="2">
    <source>
        <dbReference type="ARBA" id="ARBA00023015"/>
    </source>
</evidence>
<keyword evidence="2" id="KW-0805">Transcription regulation</keyword>
<dbReference type="EMBL" id="JACRAF010000025">
    <property type="protein sequence ID" value="MBI4921910.1"/>
    <property type="molecule type" value="Genomic_DNA"/>
</dbReference>
<dbReference type="Gene3D" id="3.40.50.1360">
    <property type="match status" value="1"/>
</dbReference>
<dbReference type="Gene3D" id="1.10.10.10">
    <property type="entry name" value="Winged helix-like DNA-binding domain superfamily/Winged helix DNA-binding domain"/>
    <property type="match status" value="1"/>
</dbReference>
<accession>A0A933L401</accession>
<gene>
    <name evidence="6" type="ORF">HY834_09190</name>
</gene>
<comment type="similarity">
    <text evidence="1">Belongs to the SorC transcriptional regulatory family.</text>
</comment>
<organism evidence="6 7">
    <name type="scientific">Devosia nanyangense</name>
    <dbReference type="NCBI Taxonomy" id="1228055"/>
    <lineage>
        <taxon>Bacteria</taxon>
        <taxon>Pseudomonadati</taxon>
        <taxon>Pseudomonadota</taxon>
        <taxon>Alphaproteobacteria</taxon>
        <taxon>Hyphomicrobiales</taxon>
        <taxon>Devosiaceae</taxon>
        <taxon>Devosia</taxon>
    </lineage>
</organism>
<evidence type="ECO:0000259" key="5">
    <source>
        <dbReference type="Pfam" id="PF04198"/>
    </source>
</evidence>
<dbReference type="PANTHER" id="PTHR34294:SF1">
    <property type="entry name" value="TRANSCRIPTIONAL REGULATOR LSRR"/>
    <property type="match status" value="1"/>
</dbReference>
<evidence type="ECO:0000256" key="4">
    <source>
        <dbReference type="ARBA" id="ARBA00023163"/>
    </source>
</evidence>
<proteinExistence type="inferred from homology"/>
<dbReference type="InterPro" id="IPR051054">
    <property type="entry name" value="SorC_transcr_regulators"/>
</dbReference>
<dbReference type="Proteomes" id="UP000782610">
    <property type="component" value="Unassembled WGS sequence"/>
</dbReference>
<dbReference type="Pfam" id="PF04198">
    <property type="entry name" value="Sugar-bind"/>
    <property type="match status" value="1"/>
</dbReference>
<dbReference type="AlphaFoldDB" id="A0A933L401"/>
<keyword evidence="4" id="KW-0804">Transcription</keyword>
<reference evidence="6" key="1">
    <citation type="submission" date="2020-07" db="EMBL/GenBank/DDBJ databases">
        <title>Huge and variable diversity of episymbiotic CPR bacteria and DPANN archaea in groundwater ecosystems.</title>
        <authorList>
            <person name="He C.Y."/>
            <person name="Keren R."/>
            <person name="Whittaker M."/>
            <person name="Farag I.F."/>
            <person name="Doudna J."/>
            <person name="Cate J.H.D."/>
            <person name="Banfield J.F."/>
        </authorList>
    </citation>
    <scope>NUCLEOTIDE SEQUENCE</scope>
    <source>
        <strain evidence="6">NC_groundwater_1586_Pr3_B-0.1um_66_15</strain>
    </source>
</reference>
<keyword evidence="3" id="KW-0238">DNA-binding</keyword>
<dbReference type="InterPro" id="IPR036388">
    <property type="entry name" value="WH-like_DNA-bd_sf"/>
</dbReference>
<protein>
    <submittedName>
        <fullName evidence="6">Sugar-binding transcriptional regulator</fullName>
    </submittedName>
</protein>
<evidence type="ECO:0000313" key="6">
    <source>
        <dbReference type="EMBL" id="MBI4921910.1"/>
    </source>
</evidence>
<dbReference type="InterPro" id="IPR007324">
    <property type="entry name" value="Sugar-bd_dom_put"/>
</dbReference>
<evidence type="ECO:0000256" key="3">
    <source>
        <dbReference type="ARBA" id="ARBA00023125"/>
    </source>
</evidence>
<dbReference type="GO" id="GO:0003677">
    <property type="term" value="F:DNA binding"/>
    <property type="evidence" value="ECO:0007669"/>
    <property type="project" value="UniProtKB-KW"/>
</dbReference>
<sequence>MASSKELSGNRLDDAARAGWLYYVAGNNQEEIARKLSVSRQTAQRLVSLSVSEGLIKVRLDHPIGRCMELAEKLRQRFALDLTEVVPSDPESPSTIIGVAQAAAAEIERRLRGTEPIIMAIGTGRTLKAAIEQLTPMEAPQHRIVSLTGNIAPDGSASFYNVIFNMADAVKARMFPMPLPVIASSPEEREMLLRQPMVKETLALAARADITFIGIGDLGPEAPLYLDGFITQDELKALQKAGAVGEIVGWAFDAQGKMIEGLTNDRVASAPMPSREQSLVVALAMGDKKLPGVLAALNRRLINGLITDERTATKLLVSK</sequence>